<dbReference type="Proteomes" id="UP000245207">
    <property type="component" value="Unassembled WGS sequence"/>
</dbReference>
<name>A0A2U1L8H1_ARTAN</name>
<accession>A0A2U1L8H1</accession>
<keyword evidence="3" id="KW-1185">Reference proteome</keyword>
<dbReference type="EMBL" id="PKPP01010864">
    <property type="protein sequence ID" value="PWA45251.1"/>
    <property type="molecule type" value="Genomic_DNA"/>
</dbReference>
<reference evidence="2 3" key="1">
    <citation type="journal article" date="2018" name="Mol. Plant">
        <title>The genome of Artemisia annua provides insight into the evolution of Asteraceae family and artemisinin biosynthesis.</title>
        <authorList>
            <person name="Shen Q."/>
            <person name="Zhang L."/>
            <person name="Liao Z."/>
            <person name="Wang S."/>
            <person name="Yan T."/>
            <person name="Shi P."/>
            <person name="Liu M."/>
            <person name="Fu X."/>
            <person name="Pan Q."/>
            <person name="Wang Y."/>
            <person name="Lv Z."/>
            <person name="Lu X."/>
            <person name="Zhang F."/>
            <person name="Jiang W."/>
            <person name="Ma Y."/>
            <person name="Chen M."/>
            <person name="Hao X."/>
            <person name="Li L."/>
            <person name="Tang Y."/>
            <person name="Lv G."/>
            <person name="Zhou Y."/>
            <person name="Sun X."/>
            <person name="Brodelius P.E."/>
            <person name="Rose J.K.C."/>
            <person name="Tang K."/>
        </authorList>
    </citation>
    <scope>NUCLEOTIDE SEQUENCE [LARGE SCALE GENOMIC DNA]</scope>
    <source>
        <strain evidence="3">cv. Huhao1</strain>
        <tissue evidence="2">Leaf</tissue>
    </source>
</reference>
<protein>
    <submittedName>
        <fullName evidence="2">Uncharacterized protein</fullName>
    </submittedName>
</protein>
<gene>
    <name evidence="2" type="ORF">CTI12_AA519390</name>
</gene>
<proteinExistence type="predicted"/>
<evidence type="ECO:0000313" key="2">
    <source>
        <dbReference type="EMBL" id="PWA45251.1"/>
    </source>
</evidence>
<evidence type="ECO:0000313" key="3">
    <source>
        <dbReference type="Proteomes" id="UP000245207"/>
    </source>
</evidence>
<sequence length="145" mass="16387">MIENIQDGSNQECRSRNSNTQFAPKKQAHKRRGIPSNRKSSVHDRRHKARFSFKWVPTGRKFVMNGYKWSCAYEPISNTKKNKESPNGPKAYFTNPHTCTSTLFKSAGHSHPSVNSSSGYGANRTKVWIPKAMESPNLGDQNSQC</sequence>
<comment type="caution">
    <text evidence="2">The sequence shown here is derived from an EMBL/GenBank/DDBJ whole genome shotgun (WGS) entry which is preliminary data.</text>
</comment>
<feature type="region of interest" description="Disordered" evidence="1">
    <location>
        <begin position="1"/>
        <end position="47"/>
    </location>
</feature>
<dbReference type="AlphaFoldDB" id="A0A2U1L8H1"/>
<feature type="compositionally biased region" description="Polar residues" evidence="1">
    <location>
        <begin position="1"/>
        <end position="22"/>
    </location>
</feature>
<evidence type="ECO:0000256" key="1">
    <source>
        <dbReference type="SAM" id="MobiDB-lite"/>
    </source>
</evidence>
<organism evidence="2 3">
    <name type="scientific">Artemisia annua</name>
    <name type="common">Sweet wormwood</name>
    <dbReference type="NCBI Taxonomy" id="35608"/>
    <lineage>
        <taxon>Eukaryota</taxon>
        <taxon>Viridiplantae</taxon>
        <taxon>Streptophyta</taxon>
        <taxon>Embryophyta</taxon>
        <taxon>Tracheophyta</taxon>
        <taxon>Spermatophyta</taxon>
        <taxon>Magnoliopsida</taxon>
        <taxon>eudicotyledons</taxon>
        <taxon>Gunneridae</taxon>
        <taxon>Pentapetalae</taxon>
        <taxon>asterids</taxon>
        <taxon>campanulids</taxon>
        <taxon>Asterales</taxon>
        <taxon>Asteraceae</taxon>
        <taxon>Asteroideae</taxon>
        <taxon>Anthemideae</taxon>
        <taxon>Artemisiinae</taxon>
        <taxon>Artemisia</taxon>
    </lineage>
</organism>